<comment type="caution">
    <text evidence="1">The sequence shown here is derived from an EMBL/GenBank/DDBJ whole genome shotgun (WGS) entry which is preliminary data.</text>
</comment>
<accession>A0ABU4UUE6</accession>
<dbReference type="RefSeq" id="WP_319974600.1">
    <property type="nucleotide sequence ID" value="NZ_JAXAVU010000004.1"/>
</dbReference>
<reference evidence="1 2" key="1">
    <citation type="submission" date="2023-11" db="EMBL/GenBank/DDBJ databases">
        <title>Lentzea sokolovensis, sp. nov., Lentzea kristufkii, sp. nov., and Lentzea miocenensis, sp. nov., rare actinobacteria from Sokolov Coal Basin, Miocene lacustrine sediment, Czech Republic.</title>
        <authorList>
            <person name="Lara A."/>
            <person name="Kotroba L."/>
            <person name="Nouioui I."/>
            <person name="Neumann-Schaal M."/>
            <person name="Mast Y."/>
            <person name="Chronakova A."/>
        </authorList>
    </citation>
    <scope>NUCLEOTIDE SEQUENCE [LARGE SCALE GENOMIC DNA]</scope>
    <source>
        <strain evidence="1 2">BCCO 10_0061</strain>
    </source>
</reference>
<evidence type="ECO:0000313" key="2">
    <source>
        <dbReference type="Proteomes" id="UP001285352"/>
    </source>
</evidence>
<sequence>MPQDLEHWRTKVRDAGLGFADDPITLSLTLALPALFPVRDRRSTEALLTALPGFRARLYDVQRTADVLSPVESGDELVREALNAYGEPDRGADVLVDALRAVAAPDRPSAVESLCRLTSVPGIAAEAADLALSQALTDDPDAYLPALAQATTSAEDPARLVDLLHRAFPAASYEVAVDAYLRLPRQDSRLASAIAHIALDLFARKTFDTDPDPADEPSPMLDLDLATRMLDGERPEQAAAFAHRAAGNAHSQDLRVRALVVLSRAVALLGHHWYAREKADEAVAVARGVGDKGLLFDALQTVVASNHAVRDRSRAAAASLEALELSRKLEPEDQAIALGLACAAHTGEPGRAAEFAAESVALLRDMADRDPGRHLLRYIAALDTYATALSAAGQDAFDVGQQALLLIQDLHRLDPDRHGPQYAQVVLNFSNRLAARGDHANALEGYLTATRVLYALVPQSPHAYAAKCAIATWSMANAFAALHRWSEAEQAILGTITLQRGCVGESQPWVIPDLLDSLEFLKLCLSRAKRFAELPALEKEQQVLRVVHARYQKLSGSAAPAPPDG</sequence>
<name>A0ABU4UUE6_9PSEU</name>
<proteinExistence type="predicted"/>
<keyword evidence="2" id="KW-1185">Reference proteome</keyword>
<protein>
    <recommendedName>
        <fullName evidence="3">Tetratricopeptide repeat protein</fullName>
    </recommendedName>
</protein>
<gene>
    <name evidence="1" type="ORF">SK854_09315</name>
</gene>
<organism evidence="1 2">
    <name type="scientific">Lentzea sokolovensis</name>
    <dbReference type="NCBI Taxonomy" id="3095429"/>
    <lineage>
        <taxon>Bacteria</taxon>
        <taxon>Bacillati</taxon>
        <taxon>Actinomycetota</taxon>
        <taxon>Actinomycetes</taxon>
        <taxon>Pseudonocardiales</taxon>
        <taxon>Pseudonocardiaceae</taxon>
        <taxon>Lentzea</taxon>
    </lineage>
</organism>
<dbReference type="EMBL" id="JAXAVU010000004">
    <property type="protein sequence ID" value="MDX8142310.1"/>
    <property type="molecule type" value="Genomic_DNA"/>
</dbReference>
<evidence type="ECO:0000313" key="1">
    <source>
        <dbReference type="EMBL" id="MDX8142310.1"/>
    </source>
</evidence>
<dbReference type="Proteomes" id="UP001285352">
    <property type="component" value="Unassembled WGS sequence"/>
</dbReference>
<evidence type="ECO:0008006" key="3">
    <source>
        <dbReference type="Google" id="ProtNLM"/>
    </source>
</evidence>